<evidence type="ECO:0000313" key="4">
    <source>
        <dbReference type="Proteomes" id="UP001055156"/>
    </source>
</evidence>
<reference evidence="3" key="2">
    <citation type="submission" date="2021-08" db="EMBL/GenBank/DDBJ databases">
        <authorList>
            <person name="Tani A."/>
            <person name="Ola A."/>
            <person name="Ogura Y."/>
            <person name="Katsura K."/>
            <person name="Hayashi T."/>
        </authorList>
    </citation>
    <scope>NUCLEOTIDE SEQUENCE</scope>
    <source>
        <strain evidence="3">NBRC 15689</strain>
    </source>
</reference>
<dbReference type="PANTHER" id="PTHR31438">
    <property type="entry name" value="LYSINE N-ACYLTRANSFERASE C17G9.06C-RELATED"/>
    <property type="match status" value="1"/>
</dbReference>
<dbReference type="InterPro" id="IPR016181">
    <property type="entry name" value="Acyl_CoA_acyltransferase"/>
</dbReference>
<dbReference type="PANTHER" id="PTHR31438:SF1">
    <property type="entry name" value="LYSINE N-ACYLTRANSFERASE C17G9.06C-RELATED"/>
    <property type="match status" value="1"/>
</dbReference>
<protein>
    <recommendedName>
        <fullName evidence="2">Acyltransferase MbtK/IucB-like conserved domain-containing protein</fullName>
    </recommendedName>
</protein>
<dbReference type="Proteomes" id="UP001055156">
    <property type="component" value="Unassembled WGS sequence"/>
</dbReference>
<dbReference type="SMART" id="SM01006">
    <property type="entry name" value="AlcB"/>
    <property type="match status" value="1"/>
</dbReference>
<organism evidence="3 4">
    <name type="scientific">Methylobacterium organophilum</name>
    <dbReference type="NCBI Taxonomy" id="410"/>
    <lineage>
        <taxon>Bacteria</taxon>
        <taxon>Pseudomonadati</taxon>
        <taxon>Pseudomonadota</taxon>
        <taxon>Alphaproteobacteria</taxon>
        <taxon>Hyphomicrobiales</taxon>
        <taxon>Methylobacteriaceae</taxon>
        <taxon>Methylobacterium</taxon>
    </lineage>
</organism>
<name>A0ABQ4TAI7_METOR</name>
<comment type="pathway">
    <text evidence="1">Siderophore biosynthesis.</text>
</comment>
<dbReference type="EMBL" id="BPQV01000006">
    <property type="protein sequence ID" value="GJE27504.1"/>
    <property type="molecule type" value="Genomic_DNA"/>
</dbReference>
<accession>A0ABQ4TAI7</accession>
<proteinExistence type="predicted"/>
<evidence type="ECO:0000256" key="1">
    <source>
        <dbReference type="ARBA" id="ARBA00004924"/>
    </source>
</evidence>
<evidence type="ECO:0000259" key="2">
    <source>
        <dbReference type="SMART" id="SM01006"/>
    </source>
</evidence>
<comment type="caution">
    <text evidence="3">The sequence shown here is derived from an EMBL/GenBank/DDBJ whole genome shotgun (WGS) entry which is preliminary data.</text>
</comment>
<sequence>MREENTVRLSVTGEAKEPVLRLEAASHAGAAAEALLRRAEALTAEDAGVTRILVEPGPCPEAAARLVAEGAARRAGGRVEILPGLLWQVAQGWLPQARPPFPELPTISHGRRHPLRPEAPEGLLYRREIPWLGQSLSFRTLTEPGDVALFSRWMNDDRVAAIWDERGDLDRHRAYLKGLQADPHMLPLFGCLDDKPFAYFELYWAKENRLGPLYAAEDYDRGWHVAVGEEGVRGRRYVSAWLPSLMHFLFLDDPRTRRIVGEPRADHAQQIRNLHGSGFSTVATVDFPHKRAALVMLTRDHFFRDRLWVPGAAAADATPRPAAV</sequence>
<keyword evidence="4" id="KW-1185">Reference proteome</keyword>
<feature type="domain" description="Acyltransferase MbtK/IucB-like conserved" evidence="2">
    <location>
        <begin position="139"/>
        <end position="186"/>
    </location>
</feature>
<dbReference type="SUPFAM" id="SSF55729">
    <property type="entry name" value="Acyl-CoA N-acyltransferases (Nat)"/>
    <property type="match status" value="1"/>
</dbReference>
<dbReference type="RefSeq" id="WP_238311358.1">
    <property type="nucleotide sequence ID" value="NZ_BPQV01000006.1"/>
</dbReference>
<gene>
    <name evidence="3" type="ORF">LKMONMHP_2363</name>
</gene>
<reference evidence="3" key="1">
    <citation type="journal article" date="2021" name="Front. Microbiol.">
        <title>Comprehensive Comparative Genomics and Phenotyping of Methylobacterium Species.</title>
        <authorList>
            <person name="Alessa O."/>
            <person name="Ogura Y."/>
            <person name="Fujitani Y."/>
            <person name="Takami H."/>
            <person name="Hayashi T."/>
            <person name="Sahin N."/>
            <person name="Tani A."/>
        </authorList>
    </citation>
    <scope>NUCLEOTIDE SEQUENCE</scope>
    <source>
        <strain evidence="3">NBRC 15689</strain>
    </source>
</reference>
<dbReference type="InterPro" id="IPR019432">
    <property type="entry name" value="Acyltransferase_MbtK/IucB-like"/>
</dbReference>
<dbReference type="Pfam" id="PF13523">
    <property type="entry name" value="Acetyltransf_8"/>
    <property type="match status" value="1"/>
</dbReference>
<evidence type="ECO:0000313" key="3">
    <source>
        <dbReference type="EMBL" id="GJE27504.1"/>
    </source>
</evidence>
<dbReference type="Gene3D" id="3.40.630.30">
    <property type="match status" value="1"/>
</dbReference>